<protein>
    <submittedName>
        <fullName evidence="1">Uncharacterized protein</fullName>
    </submittedName>
</protein>
<dbReference type="RefSeq" id="WP_150926878.1">
    <property type="nucleotide sequence ID" value="NZ_CP044232.1"/>
</dbReference>
<gene>
    <name evidence="1" type="ORF">F6J85_16935</name>
</gene>
<sequence length="290" mass="30915">MPDETVSAAQLRETFERFALTGEGLGLRRPTLDESDVEADTRSFADYAAHTIERNALDVDLAGGSFGGFTTSRWASVLDILVRERPGVIEALRRCRTIGIPFDTSWSSNNSSMPLKSDGSITTMGPSDGSTSGALGVYLSAEQQMSVTFKPVGSYVYTSMSVGADQRGVRTAGGLGICAYQNGDLTLSRQVQLFQIRGEDLPYNPTAGLGTFFQGVHGEGDVADAASPPVPGTFGSVPLAPVYLTLGPDIRTQVWVYVWATGTAAEEMFTAMVVNLSAMQVCQVPPVKLH</sequence>
<dbReference type="AlphaFoldDB" id="A0A5J6L7Z4"/>
<dbReference type="EMBL" id="CP044232">
    <property type="protein sequence ID" value="QEW04603.1"/>
    <property type="molecule type" value="Genomic_DNA"/>
</dbReference>
<keyword evidence="2" id="KW-1185">Reference proteome</keyword>
<dbReference type="Proteomes" id="UP000325516">
    <property type="component" value="Chromosome"/>
</dbReference>
<proteinExistence type="predicted"/>
<organism evidence="1 2">
    <name type="scientific">Microbacterium lushaniae</name>
    <dbReference type="NCBI Taxonomy" id="2614639"/>
    <lineage>
        <taxon>Bacteria</taxon>
        <taxon>Bacillati</taxon>
        <taxon>Actinomycetota</taxon>
        <taxon>Actinomycetes</taxon>
        <taxon>Micrococcales</taxon>
        <taxon>Microbacteriaceae</taxon>
        <taxon>Microbacterium</taxon>
    </lineage>
</organism>
<evidence type="ECO:0000313" key="2">
    <source>
        <dbReference type="Proteomes" id="UP000325516"/>
    </source>
</evidence>
<reference evidence="2" key="1">
    <citation type="submission" date="2019-09" db="EMBL/GenBank/DDBJ databases">
        <title>Mumia zhuanghuii sp. nov. isolated from the intestinal contents of plateau pika (Ochotona curzoniae) in the Qinghai-Tibet plateau of China.</title>
        <authorList>
            <person name="Tian Z."/>
        </authorList>
    </citation>
    <scope>NUCLEOTIDE SEQUENCE [LARGE SCALE GENOMIC DNA]</scope>
    <source>
        <strain evidence="2">L-031</strain>
    </source>
</reference>
<dbReference type="KEGG" id="mlz:F6J85_16935"/>
<accession>A0A5J6L7Z4</accession>
<name>A0A5J6L7Z4_9MICO</name>
<evidence type="ECO:0000313" key="1">
    <source>
        <dbReference type="EMBL" id="QEW04603.1"/>
    </source>
</evidence>